<dbReference type="AlphaFoldDB" id="A0A072V9H0"/>
<dbReference type="HOGENOM" id="CLU_2641830_0_0_1"/>
<reference evidence="1 5" key="2">
    <citation type="journal article" date="2014" name="BMC Genomics">
        <title>An improved genome release (version Mt4.0) for the model legume Medicago truncatula.</title>
        <authorList>
            <person name="Tang H."/>
            <person name="Krishnakumar V."/>
            <person name="Bidwell S."/>
            <person name="Rosen B."/>
            <person name="Chan A."/>
            <person name="Zhou S."/>
            <person name="Gentzbittel L."/>
            <person name="Childs K.L."/>
            <person name="Yandell M."/>
            <person name="Gundlach H."/>
            <person name="Mayer K.F."/>
            <person name="Schwartz D.C."/>
            <person name="Town C.D."/>
        </authorList>
    </citation>
    <scope>GENOME REANNOTATION</scope>
    <source>
        <strain evidence="1">A17</strain>
        <strain evidence="4 5">cv. Jemalong A17</strain>
    </source>
</reference>
<evidence type="ECO:0000313" key="1">
    <source>
        <dbReference type="EMBL" id="KEH34820.1"/>
    </source>
</evidence>
<dbReference type="Proteomes" id="UP000265566">
    <property type="component" value="Chromosome 3"/>
</dbReference>
<name>A0A072V9H0_MEDTR</name>
<dbReference type="EMBL" id="PSQE01000003">
    <property type="protein sequence ID" value="RHN68491.1"/>
    <property type="molecule type" value="Genomic_DNA"/>
</dbReference>
<reference evidence="4" key="3">
    <citation type="submission" date="2015-04" db="UniProtKB">
        <authorList>
            <consortium name="EnsemblPlants"/>
        </authorList>
    </citation>
    <scope>IDENTIFICATION</scope>
    <source>
        <strain evidence="4">cv. Jemalong A17</strain>
    </source>
</reference>
<dbReference type="EMBL" id="CM001219">
    <property type="protein sequence ID" value="KEH34820.1"/>
    <property type="molecule type" value="Genomic_DNA"/>
</dbReference>
<reference evidence="2" key="5">
    <citation type="journal article" date="2018" name="Nat. Plants">
        <title>Whole-genome landscape of Medicago truncatula symbiotic genes.</title>
        <authorList>
            <person name="Pecrix Y."/>
            <person name="Gamas P."/>
            <person name="Carrere S."/>
        </authorList>
    </citation>
    <scope>NUCLEOTIDE SEQUENCE</scope>
    <source>
        <tissue evidence="2">Leaves</tissue>
    </source>
</reference>
<reference evidence="1 5" key="1">
    <citation type="journal article" date="2011" name="Nature">
        <title>The Medicago genome provides insight into the evolution of rhizobial symbioses.</title>
        <authorList>
            <person name="Young N.D."/>
            <person name="Debelle F."/>
            <person name="Oldroyd G.E."/>
            <person name="Geurts R."/>
            <person name="Cannon S.B."/>
            <person name="Udvardi M.K."/>
            <person name="Benedito V.A."/>
            <person name="Mayer K.F."/>
            <person name="Gouzy J."/>
            <person name="Schoof H."/>
            <person name="Van de Peer Y."/>
            <person name="Proost S."/>
            <person name="Cook D.R."/>
            <person name="Meyers B.C."/>
            <person name="Spannagl M."/>
            <person name="Cheung F."/>
            <person name="De Mita S."/>
            <person name="Krishnakumar V."/>
            <person name="Gundlach H."/>
            <person name="Zhou S."/>
            <person name="Mudge J."/>
            <person name="Bharti A.K."/>
            <person name="Murray J.D."/>
            <person name="Naoumkina M.A."/>
            <person name="Rosen B."/>
            <person name="Silverstein K.A."/>
            <person name="Tang H."/>
            <person name="Rombauts S."/>
            <person name="Zhao P.X."/>
            <person name="Zhou P."/>
            <person name="Barbe V."/>
            <person name="Bardou P."/>
            <person name="Bechner M."/>
            <person name="Bellec A."/>
            <person name="Berger A."/>
            <person name="Berges H."/>
            <person name="Bidwell S."/>
            <person name="Bisseling T."/>
            <person name="Choisne N."/>
            <person name="Couloux A."/>
            <person name="Denny R."/>
            <person name="Deshpande S."/>
            <person name="Dai X."/>
            <person name="Doyle J.J."/>
            <person name="Dudez A.M."/>
            <person name="Farmer A.D."/>
            <person name="Fouteau S."/>
            <person name="Franken C."/>
            <person name="Gibelin C."/>
            <person name="Gish J."/>
            <person name="Goldstein S."/>
            <person name="Gonzalez A.J."/>
            <person name="Green P.J."/>
            <person name="Hallab A."/>
            <person name="Hartog M."/>
            <person name="Hua A."/>
            <person name="Humphray S.J."/>
            <person name="Jeong D.H."/>
            <person name="Jing Y."/>
            <person name="Jocker A."/>
            <person name="Kenton S.M."/>
            <person name="Kim D.J."/>
            <person name="Klee K."/>
            <person name="Lai H."/>
            <person name="Lang C."/>
            <person name="Lin S."/>
            <person name="Macmil S.L."/>
            <person name="Magdelenat G."/>
            <person name="Matthews L."/>
            <person name="McCorrison J."/>
            <person name="Monaghan E.L."/>
            <person name="Mun J.H."/>
            <person name="Najar F.Z."/>
            <person name="Nicholson C."/>
            <person name="Noirot C."/>
            <person name="O'Bleness M."/>
            <person name="Paule C.R."/>
            <person name="Poulain J."/>
            <person name="Prion F."/>
            <person name="Qin B."/>
            <person name="Qu C."/>
            <person name="Retzel E.F."/>
            <person name="Riddle C."/>
            <person name="Sallet E."/>
            <person name="Samain S."/>
            <person name="Samson N."/>
            <person name="Sanders I."/>
            <person name="Saurat O."/>
            <person name="Scarpelli C."/>
            <person name="Schiex T."/>
            <person name="Segurens B."/>
            <person name="Severin A.J."/>
            <person name="Sherrier D.J."/>
            <person name="Shi R."/>
            <person name="Sims S."/>
            <person name="Singer S.R."/>
            <person name="Sinharoy S."/>
            <person name="Sterck L."/>
            <person name="Viollet A."/>
            <person name="Wang B.B."/>
            <person name="Wang K."/>
            <person name="Wang M."/>
            <person name="Wang X."/>
            <person name="Warfsmann J."/>
            <person name="Weissenbach J."/>
            <person name="White D.D."/>
            <person name="White J.D."/>
            <person name="Wiley G.B."/>
            <person name="Wincker P."/>
            <person name="Xing Y."/>
            <person name="Yang L."/>
            <person name="Yao Z."/>
            <person name="Ying F."/>
            <person name="Zhai J."/>
            <person name="Zhou L."/>
            <person name="Zuber A."/>
            <person name="Denarie J."/>
            <person name="Dixon R.A."/>
            <person name="May G.D."/>
            <person name="Schwartz D.C."/>
            <person name="Rogers J."/>
            <person name="Quetier F."/>
            <person name="Town C.D."/>
            <person name="Roe B.A."/>
        </authorList>
    </citation>
    <scope>NUCLEOTIDE SEQUENCE [LARGE SCALE GENOMIC DNA]</scope>
    <source>
        <strain evidence="1">A17</strain>
        <strain evidence="4 5">cv. Jemalong A17</strain>
    </source>
</reference>
<evidence type="ECO:0000313" key="6">
    <source>
        <dbReference type="Proteomes" id="UP000265566"/>
    </source>
</evidence>
<keyword evidence="5" id="KW-1185">Reference proteome</keyword>
<gene>
    <name evidence="1" type="ordered locus">MTR_3g072215</name>
    <name evidence="2" type="ORF">MtrunA17_Chr3g0114471</name>
    <name evidence="3" type="ORF">MtrunA17_Chr3g0114481</name>
</gene>
<evidence type="ECO:0000313" key="4">
    <source>
        <dbReference type="EnsemblPlants" id="KEH34820"/>
    </source>
</evidence>
<proteinExistence type="predicted"/>
<dbReference type="Gramene" id="rna16853">
    <property type="protein sequence ID" value="RHN68491.1"/>
    <property type="gene ID" value="gene16853"/>
</dbReference>
<reference evidence="6" key="4">
    <citation type="journal article" date="2018" name="Nat. Plants">
        <title>Whole-genome landscape of Medicago truncatula symbiotic genes.</title>
        <authorList>
            <person name="Pecrix Y."/>
            <person name="Staton S.E."/>
            <person name="Sallet E."/>
            <person name="Lelandais-Briere C."/>
            <person name="Moreau S."/>
            <person name="Carrere S."/>
            <person name="Blein T."/>
            <person name="Jardinaud M.F."/>
            <person name="Latrasse D."/>
            <person name="Zouine M."/>
            <person name="Zahm M."/>
            <person name="Kreplak J."/>
            <person name="Mayjonade B."/>
            <person name="Satge C."/>
            <person name="Perez M."/>
            <person name="Cauet S."/>
            <person name="Marande W."/>
            <person name="Chantry-Darmon C."/>
            <person name="Lopez-Roques C."/>
            <person name="Bouchez O."/>
            <person name="Berard A."/>
            <person name="Debelle F."/>
            <person name="Munos S."/>
            <person name="Bendahmane A."/>
            <person name="Berges H."/>
            <person name="Niebel A."/>
            <person name="Buitink J."/>
            <person name="Frugier F."/>
            <person name="Benhamed M."/>
            <person name="Crespi M."/>
            <person name="Gouzy J."/>
            <person name="Gamas P."/>
        </authorList>
    </citation>
    <scope>NUCLEOTIDE SEQUENCE [LARGE SCALE GENOMIC DNA]</scope>
    <source>
        <strain evidence="6">cv. Jemalong A17</strain>
    </source>
</reference>
<evidence type="ECO:0000313" key="2">
    <source>
        <dbReference type="EMBL" id="RHN68490.1"/>
    </source>
</evidence>
<evidence type="ECO:0000313" key="5">
    <source>
        <dbReference type="Proteomes" id="UP000002051"/>
    </source>
</evidence>
<organism evidence="1 5">
    <name type="scientific">Medicago truncatula</name>
    <name type="common">Barrel medic</name>
    <name type="synonym">Medicago tribuloides</name>
    <dbReference type="NCBI Taxonomy" id="3880"/>
    <lineage>
        <taxon>Eukaryota</taxon>
        <taxon>Viridiplantae</taxon>
        <taxon>Streptophyta</taxon>
        <taxon>Embryophyta</taxon>
        <taxon>Tracheophyta</taxon>
        <taxon>Spermatophyta</taxon>
        <taxon>Magnoliopsida</taxon>
        <taxon>eudicotyledons</taxon>
        <taxon>Gunneridae</taxon>
        <taxon>Pentapetalae</taxon>
        <taxon>rosids</taxon>
        <taxon>fabids</taxon>
        <taxon>Fabales</taxon>
        <taxon>Fabaceae</taxon>
        <taxon>Papilionoideae</taxon>
        <taxon>50 kb inversion clade</taxon>
        <taxon>NPAAA clade</taxon>
        <taxon>Hologalegina</taxon>
        <taxon>IRL clade</taxon>
        <taxon>Trifolieae</taxon>
        <taxon>Medicago</taxon>
    </lineage>
</organism>
<accession>A0A072V9H0</accession>
<sequence length="77" mass="8926">MNRCFPTGLLSLSPSPVWISDSFPLLLRFDLCDRCLSPPSTMADSRLELQKQRFNDDDYARISENREKIQEKTVEFG</sequence>
<protein>
    <submittedName>
        <fullName evidence="1 4">Uncharacterized protein</fullName>
    </submittedName>
</protein>
<dbReference type="Proteomes" id="UP000002051">
    <property type="component" value="Chromosome 3"/>
</dbReference>
<evidence type="ECO:0000313" key="3">
    <source>
        <dbReference type="EMBL" id="RHN68491.1"/>
    </source>
</evidence>
<dbReference type="EnsemblPlants" id="KEH34820">
    <property type="protein sequence ID" value="KEH34820"/>
    <property type="gene ID" value="MTR_3g072215"/>
</dbReference>
<dbReference type="EMBL" id="PSQE01000003">
    <property type="protein sequence ID" value="RHN68490.1"/>
    <property type="molecule type" value="Genomic_DNA"/>
</dbReference>
<dbReference type="Gramene" id="rna16852">
    <property type="protein sequence ID" value="RHN68490.1"/>
    <property type="gene ID" value="gene16852"/>
</dbReference>